<dbReference type="AlphaFoldDB" id="A0A3R7NH71"/>
<feature type="domain" description="MRH" evidence="6">
    <location>
        <begin position="99"/>
        <end position="227"/>
    </location>
</feature>
<name>A0A3R7NH71_9TRYP</name>
<dbReference type="InterPro" id="IPR045149">
    <property type="entry name" value="OS-9-like"/>
</dbReference>
<dbReference type="InterPro" id="IPR012913">
    <property type="entry name" value="OS9-like_dom"/>
</dbReference>
<evidence type="ECO:0000313" key="8">
    <source>
        <dbReference type="Proteomes" id="UP000284403"/>
    </source>
</evidence>
<dbReference type="PANTHER" id="PTHR15414:SF0">
    <property type="entry name" value="ENDOPLASMIC RETICULUM LECTIN 1"/>
    <property type="match status" value="1"/>
</dbReference>
<feature type="chain" id="PRO_5018773511" evidence="5">
    <location>
        <begin position="20"/>
        <end position="255"/>
    </location>
</feature>
<dbReference type="RefSeq" id="XP_029228504.1">
    <property type="nucleotide sequence ID" value="XM_029371400.1"/>
</dbReference>
<dbReference type="GeneID" id="40318101"/>
<organism evidence="7 8">
    <name type="scientific">Trypanosoma conorhini</name>
    <dbReference type="NCBI Taxonomy" id="83891"/>
    <lineage>
        <taxon>Eukaryota</taxon>
        <taxon>Discoba</taxon>
        <taxon>Euglenozoa</taxon>
        <taxon>Kinetoplastea</taxon>
        <taxon>Metakinetoplastina</taxon>
        <taxon>Trypanosomatida</taxon>
        <taxon>Trypanosomatidae</taxon>
        <taxon>Trypanosoma</taxon>
    </lineage>
</organism>
<evidence type="ECO:0000256" key="1">
    <source>
        <dbReference type="ARBA" id="ARBA00004240"/>
    </source>
</evidence>
<dbReference type="SUPFAM" id="SSF50911">
    <property type="entry name" value="Mannose 6-phosphate receptor domain"/>
    <property type="match status" value="1"/>
</dbReference>
<dbReference type="Pfam" id="PF07915">
    <property type="entry name" value="PRKCSH"/>
    <property type="match status" value="1"/>
</dbReference>
<evidence type="ECO:0000256" key="5">
    <source>
        <dbReference type="SAM" id="SignalP"/>
    </source>
</evidence>
<keyword evidence="2 5" id="KW-0732">Signal</keyword>
<dbReference type="InterPro" id="IPR044865">
    <property type="entry name" value="MRH_dom"/>
</dbReference>
<dbReference type="GO" id="GO:0030970">
    <property type="term" value="P:retrograde protein transport, ER to cytosol"/>
    <property type="evidence" value="ECO:0007669"/>
    <property type="project" value="TreeGrafter"/>
</dbReference>
<dbReference type="Gene3D" id="2.70.130.10">
    <property type="entry name" value="Mannose-6-phosphate receptor binding domain"/>
    <property type="match status" value="1"/>
</dbReference>
<keyword evidence="8" id="KW-1185">Reference proteome</keyword>
<keyword evidence="3" id="KW-0256">Endoplasmic reticulum</keyword>
<reference evidence="7 8" key="1">
    <citation type="journal article" date="2018" name="BMC Genomics">
        <title>Genomic comparison of Trypanosoma conorhini and Trypanosoma rangeli to Trypanosoma cruzi strains of high and low virulence.</title>
        <authorList>
            <person name="Bradwell K.R."/>
            <person name="Koparde V.N."/>
            <person name="Matveyev A.V."/>
            <person name="Serrano M.G."/>
            <person name="Alves J.M."/>
            <person name="Parikh H."/>
            <person name="Huang B."/>
            <person name="Lee V."/>
            <person name="Espinosa-Alvarez O."/>
            <person name="Ortiz P.A."/>
            <person name="Costa-Martins A.G."/>
            <person name="Teixeira M.M."/>
            <person name="Buck G.A."/>
        </authorList>
    </citation>
    <scope>NUCLEOTIDE SEQUENCE [LARGE SCALE GENOMIC DNA]</scope>
    <source>
        <strain evidence="7 8">025E</strain>
    </source>
</reference>
<gene>
    <name evidence="7" type="ORF">Tco025E_04490</name>
</gene>
<evidence type="ECO:0000256" key="3">
    <source>
        <dbReference type="ARBA" id="ARBA00022824"/>
    </source>
</evidence>
<dbReference type="EMBL" id="MKKU01000230">
    <property type="protein sequence ID" value="RNF18488.1"/>
    <property type="molecule type" value="Genomic_DNA"/>
</dbReference>
<proteinExistence type="predicted"/>
<evidence type="ECO:0000259" key="6">
    <source>
        <dbReference type="PROSITE" id="PS51914"/>
    </source>
</evidence>
<dbReference type="GO" id="GO:0030968">
    <property type="term" value="P:endoplasmic reticulum unfolded protein response"/>
    <property type="evidence" value="ECO:0007669"/>
    <property type="project" value="InterPro"/>
</dbReference>
<keyword evidence="4" id="KW-1015">Disulfide bond</keyword>
<dbReference type="PROSITE" id="PS51914">
    <property type="entry name" value="MRH"/>
    <property type="match status" value="1"/>
</dbReference>
<dbReference type="Proteomes" id="UP000284403">
    <property type="component" value="Unassembled WGS sequence"/>
</dbReference>
<dbReference type="InterPro" id="IPR009011">
    <property type="entry name" value="Man6P_isomerase_rcpt-bd_dom_sf"/>
</dbReference>
<comment type="subcellular location">
    <subcellularLocation>
        <location evidence="1">Endoplasmic reticulum</location>
    </subcellularLocation>
</comment>
<protein>
    <submittedName>
        <fullName evidence="7">Protein OS-9 isoform X1</fullName>
    </submittedName>
</protein>
<evidence type="ECO:0000256" key="4">
    <source>
        <dbReference type="ARBA" id="ARBA00023157"/>
    </source>
</evidence>
<feature type="signal peptide" evidence="5">
    <location>
        <begin position="1"/>
        <end position="19"/>
    </location>
</feature>
<sequence>MWLLLLILAALSDLMPSGATLGPLEQAMEFNYKVVFTRQPPPRGLGREQYYPVRLSNGSAFVCVVPEGSQQHESPAALFEVNRSVPAQFLQRIDESFRDLCVSLLEGWWTYRFCWNNDVVQLHLPMMTLGDGVLLETELQGSPTHFLLGVAPSKEALSFHFGMDAFGERFIRTRYPNGDLCDLTKAPRETEIRLYCARNNEIETMTLREVEVCRYVASVTSKLACIPALQQEMTERLMTCHELLFRSPKAGQPTF</sequence>
<dbReference type="PANTHER" id="PTHR15414">
    <property type="entry name" value="OS-9-RELATED"/>
    <property type="match status" value="1"/>
</dbReference>
<accession>A0A3R7NH71</accession>
<evidence type="ECO:0000313" key="7">
    <source>
        <dbReference type="EMBL" id="RNF18488.1"/>
    </source>
</evidence>
<evidence type="ECO:0000256" key="2">
    <source>
        <dbReference type="ARBA" id="ARBA00022729"/>
    </source>
</evidence>
<dbReference type="GO" id="GO:0005788">
    <property type="term" value="C:endoplasmic reticulum lumen"/>
    <property type="evidence" value="ECO:0007669"/>
    <property type="project" value="TreeGrafter"/>
</dbReference>
<dbReference type="OrthoDB" id="448954at2759"/>
<comment type="caution">
    <text evidence="7">The sequence shown here is derived from an EMBL/GenBank/DDBJ whole genome shotgun (WGS) entry which is preliminary data.</text>
</comment>